<dbReference type="InterPro" id="IPR035965">
    <property type="entry name" value="PAS-like_dom_sf"/>
</dbReference>
<dbReference type="GO" id="GO:0000155">
    <property type="term" value="F:phosphorelay sensor kinase activity"/>
    <property type="evidence" value="ECO:0007669"/>
    <property type="project" value="InterPro"/>
</dbReference>
<dbReference type="Gene3D" id="3.30.450.20">
    <property type="entry name" value="PAS domain"/>
    <property type="match status" value="1"/>
</dbReference>
<keyword evidence="6" id="KW-0902">Two-component regulatory system</keyword>
<evidence type="ECO:0000259" key="7">
    <source>
        <dbReference type="PROSITE" id="PS50109"/>
    </source>
</evidence>
<keyword evidence="5" id="KW-0418">Kinase</keyword>
<keyword evidence="3" id="KW-0597">Phosphoprotein</keyword>
<dbReference type="InterPro" id="IPR036097">
    <property type="entry name" value="HisK_dim/P_sf"/>
</dbReference>
<gene>
    <name evidence="8" type="ORF">GHC57_06535</name>
</gene>
<proteinExistence type="predicted"/>
<comment type="caution">
    <text evidence="8">The sequence shown here is derived from an EMBL/GenBank/DDBJ whole genome shotgun (WGS) entry which is preliminary data.</text>
</comment>
<dbReference type="InterPro" id="IPR013656">
    <property type="entry name" value="PAS_4"/>
</dbReference>
<dbReference type="PANTHER" id="PTHR43711:SF31">
    <property type="entry name" value="HISTIDINE KINASE"/>
    <property type="match status" value="1"/>
</dbReference>
<reference evidence="8 9" key="1">
    <citation type="submission" date="2019-10" db="EMBL/GenBank/DDBJ databases">
        <title>Draft whole-genome sequence of the purple nonsulfur photosynthetic bacterium Roseospira navarrensis DSM 15114.</title>
        <authorList>
            <person name="Kyndt J.A."/>
            <person name="Meyer T.E."/>
        </authorList>
    </citation>
    <scope>NUCLEOTIDE SEQUENCE [LARGE SCALE GENOMIC DNA]</scope>
    <source>
        <strain evidence="8 9">DSM 15114</strain>
    </source>
</reference>
<accession>A0A7X2D414</accession>
<dbReference type="PRINTS" id="PR00344">
    <property type="entry name" value="BCTRLSENSOR"/>
</dbReference>
<dbReference type="OrthoDB" id="9121563at2"/>
<keyword evidence="4" id="KW-0808">Transferase</keyword>
<evidence type="ECO:0000256" key="2">
    <source>
        <dbReference type="ARBA" id="ARBA00012438"/>
    </source>
</evidence>
<dbReference type="Gene3D" id="1.10.287.130">
    <property type="match status" value="1"/>
</dbReference>
<evidence type="ECO:0000256" key="4">
    <source>
        <dbReference type="ARBA" id="ARBA00022679"/>
    </source>
</evidence>
<dbReference type="CDD" id="cd00075">
    <property type="entry name" value="HATPase"/>
    <property type="match status" value="1"/>
</dbReference>
<evidence type="ECO:0000256" key="1">
    <source>
        <dbReference type="ARBA" id="ARBA00000085"/>
    </source>
</evidence>
<dbReference type="InterPro" id="IPR004358">
    <property type="entry name" value="Sig_transdc_His_kin-like_C"/>
</dbReference>
<dbReference type="InterPro" id="IPR005467">
    <property type="entry name" value="His_kinase_dom"/>
</dbReference>
<evidence type="ECO:0000256" key="6">
    <source>
        <dbReference type="ARBA" id="ARBA00023012"/>
    </source>
</evidence>
<dbReference type="PANTHER" id="PTHR43711">
    <property type="entry name" value="TWO-COMPONENT HISTIDINE KINASE"/>
    <property type="match status" value="1"/>
</dbReference>
<name>A0A7X2D414_9PROT</name>
<evidence type="ECO:0000256" key="5">
    <source>
        <dbReference type="ARBA" id="ARBA00022777"/>
    </source>
</evidence>
<evidence type="ECO:0000256" key="3">
    <source>
        <dbReference type="ARBA" id="ARBA00022553"/>
    </source>
</evidence>
<dbReference type="EC" id="2.7.13.3" evidence="2"/>
<dbReference type="Pfam" id="PF00512">
    <property type="entry name" value="HisKA"/>
    <property type="match status" value="1"/>
</dbReference>
<dbReference type="Gene3D" id="3.30.565.10">
    <property type="entry name" value="Histidine kinase-like ATPase, C-terminal domain"/>
    <property type="match status" value="1"/>
</dbReference>
<dbReference type="SUPFAM" id="SSF47384">
    <property type="entry name" value="Homodimeric domain of signal transducing histidine kinase"/>
    <property type="match status" value="1"/>
</dbReference>
<dbReference type="InterPro" id="IPR003594">
    <property type="entry name" value="HATPase_dom"/>
</dbReference>
<protein>
    <recommendedName>
        <fullName evidence="2">histidine kinase</fullName>
        <ecNumber evidence="2">2.7.13.3</ecNumber>
    </recommendedName>
</protein>
<dbReference type="InterPro" id="IPR050736">
    <property type="entry name" value="Sensor_HK_Regulatory"/>
</dbReference>
<dbReference type="AlphaFoldDB" id="A0A7X2D414"/>
<dbReference type="PROSITE" id="PS50109">
    <property type="entry name" value="HIS_KIN"/>
    <property type="match status" value="1"/>
</dbReference>
<dbReference type="Pfam" id="PF08448">
    <property type="entry name" value="PAS_4"/>
    <property type="match status" value="1"/>
</dbReference>
<dbReference type="SMART" id="SM00387">
    <property type="entry name" value="HATPase_c"/>
    <property type="match status" value="1"/>
</dbReference>
<dbReference type="InterPro" id="IPR036890">
    <property type="entry name" value="HATPase_C_sf"/>
</dbReference>
<keyword evidence="9" id="KW-1185">Reference proteome</keyword>
<dbReference type="RefSeq" id="WP_153342399.1">
    <property type="nucleotide sequence ID" value="NZ_WIVE01000014.1"/>
</dbReference>
<dbReference type="SUPFAM" id="SSF55785">
    <property type="entry name" value="PYP-like sensor domain (PAS domain)"/>
    <property type="match status" value="1"/>
</dbReference>
<dbReference type="Proteomes" id="UP000434582">
    <property type="component" value="Unassembled WGS sequence"/>
</dbReference>
<dbReference type="SMART" id="SM00388">
    <property type="entry name" value="HisKA"/>
    <property type="match status" value="1"/>
</dbReference>
<dbReference type="SUPFAM" id="SSF55874">
    <property type="entry name" value="ATPase domain of HSP90 chaperone/DNA topoisomerase II/histidine kinase"/>
    <property type="match status" value="1"/>
</dbReference>
<dbReference type="Pfam" id="PF02518">
    <property type="entry name" value="HATPase_c"/>
    <property type="match status" value="1"/>
</dbReference>
<dbReference type="EMBL" id="WIVE01000014">
    <property type="protein sequence ID" value="MQX36172.1"/>
    <property type="molecule type" value="Genomic_DNA"/>
</dbReference>
<evidence type="ECO:0000313" key="8">
    <source>
        <dbReference type="EMBL" id="MQX36172.1"/>
    </source>
</evidence>
<organism evidence="8 9">
    <name type="scientific">Roseospira navarrensis</name>
    <dbReference type="NCBI Taxonomy" id="140058"/>
    <lineage>
        <taxon>Bacteria</taxon>
        <taxon>Pseudomonadati</taxon>
        <taxon>Pseudomonadota</taxon>
        <taxon>Alphaproteobacteria</taxon>
        <taxon>Rhodospirillales</taxon>
        <taxon>Rhodospirillaceae</taxon>
        <taxon>Roseospira</taxon>
    </lineage>
</organism>
<evidence type="ECO:0000313" key="9">
    <source>
        <dbReference type="Proteomes" id="UP000434582"/>
    </source>
</evidence>
<dbReference type="CDD" id="cd00082">
    <property type="entry name" value="HisKA"/>
    <property type="match status" value="1"/>
</dbReference>
<sequence>MTDGDKRPRQPEAVPGGRGVSQWAVLMEGLGVPAFVKDRDLRFTDCNTLLATRVLGSTTADLLGRTAAQVMGPAAAAPHEEHDRALVRDADAGDHSPRVYDAPIRYAAAGGGAGGGARGHARFIKAALRDPATGAVTGVSGLIVDITADRARMAALERTAERSDHANAEKDRFLVNMSHQLRTPLNNVIGYAEALIMGVFGPLNETQRDYAESIVKAGRHMESVFGVVLDVARQTEPGHGDGETWVDLHTLCADMIQTALPSATAASVTLGLHEDEALAGRPLHVDEGALRHILHNLLANAIAFTGSGGRVDLTTALDRDRLLIRVSDSGGGATSGDRVRRILDPSSSAGGHRPDPQATAGVGLTIVKTLVAALGGVFDLHSVPGRGTTAAVRLPAARLGPARPSGP</sequence>
<feature type="domain" description="Histidine kinase" evidence="7">
    <location>
        <begin position="176"/>
        <end position="398"/>
    </location>
</feature>
<dbReference type="InterPro" id="IPR003661">
    <property type="entry name" value="HisK_dim/P_dom"/>
</dbReference>
<comment type="catalytic activity">
    <reaction evidence="1">
        <text>ATP + protein L-histidine = ADP + protein N-phospho-L-histidine.</text>
        <dbReference type="EC" id="2.7.13.3"/>
    </reaction>
</comment>